<gene>
    <name evidence="1" type="ORF">CBA19CS42_30330</name>
</gene>
<accession>A0AA37MUD1</accession>
<dbReference type="RefSeq" id="WP_050878643.1">
    <property type="nucleotide sequence ID" value="NZ_BPUS01000018.1"/>
</dbReference>
<protein>
    <submittedName>
        <fullName evidence="1">Uncharacterized protein</fullName>
    </submittedName>
</protein>
<evidence type="ECO:0000313" key="2">
    <source>
        <dbReference type="Proteomes" id="UP001055111"/>
    </source>
</evidence>
<comment type="caution">
    <text evidence="1">The sequence shown here is derived from an EMBL/GenBank/DDBJ whole genome shotgun (WGS) entry which is preliminary data.</text>
</comment>
<proteinExistence type="predicted"/>
<dbReference type="AlphaFoldDB" id="A0AA37MUD1"/>
<organism evidence="1 2">
    <name type="scientific">Caballeronia novacaledonica</name>
    <dbReference type="NCBI Taxonomy" id="1544861"/>
    <lineage>
        <taxon>Bacteria</taxon>
        <taxon>Pseudomonadati</taxon>
        <taxon>Pseudomonadota</taxon>
        <taxon>Betaproteobacteria</taxon>
        <taxon>Burkholderiales</taxon>
        <taxon>Burkholderiaceae</taxon>
        <taxon>Caballeronia</taxon>
    </lineage>
</organism>
<name>A0AA37MUD1_9BURK</name>
<evidence type="ECO:0000313" key="1">
    <source>
        <dbReference type="EMBL" id="GJH28904.1"/>
    </source>
</evidence>
<dbReference type="Proteomes" id="UP001055111">
    <property type="component" value="Unassembled WGS sequence"/>
</dbReference>
<sequence>MKLLASHRLAGNQLIGVEDATEDELRKLAAAYLKLASESGSVSSTDDVGAAAEIARWLAKAQDKSAASRTA</sequence>
<reference evidence="1" key="1">
    <citation type="submission" date="2022-09" db="EMBL/GenBank/DDBJ databases">
        <title>Isolation and characterization of 3-chlorobenzoate degrading bacteria from soils in Shizuoka.</title>
        <authorList>
            <person name="Ifat A."/>
            <person name="Ogawa N."/>
            <person name="Kimbara K."/>
            <person name="Moriuchi R."/>
            <person name="Dohra H."/>
            <person name="Shintani M."/>
        </authorList>
    </citation>
    <scope>NUCLEOTIDE SEQUENCE</scope>
    <source>
        <strain evidence="1">19CS4-2</strain>
    </source>
</reference>
<dbReference type="EMBL" id="BPUS01000018">
    <property type="protein sequence ID" value="GJH28904.1"/>
    <property type="molecule type" value="Genomic_DNA"/>
</dbReference>